<feature type="region of interest" description="Disordered" evidence="10">
    <location>
        <begin position="126"/>
        <end position="147"/>
    </location>
</feature>
<evidence type="ECO:0000256" key="5">
    <source>
        <dbReference type="ARBA" id="ARBA00022729"/>
    </source>
</evidence>
<evidence type="ECO:0000256" key="6">
    <source>
        <dbReference type="ARBA" id="ARBA00022989"/>
    </source>
</evidence>
<keyword evidence="12" id="KW-1185">Reference proteome</keyword>
<feature type="transmembrane region" description="Helical" evidence="9">
    <location>
        <begin position="397"/>
        <end position="415"/>
    </location>
</feature>
<dbReference type="GO" id="GO:0000139">
    <property type="term" value="C:Golgi membrane"/>
    <property type="evidence" value="ECO:0007669"/>
    <property type="project" value="UniProtKB-SubCell"/>
</dbReference>
<evidence type="ECO:0000256" key="10">
    <source>
        <dbReference type="SAM" id="MobiDB-lite"/>
    </source>
</evidence>
<feature type="transmembrane region" description="Helical" evidence="9">
    <location>
        <begin position="248"/>
        <end position="268"/>
    </location>
</feature>
<name>A0A8C0Y3U0_CYPCA</name>
<evidence type="ECO:0000256" key="9">
    <source>
        <dbReference type="RuleBase" id="RU365066"/>
    </source>
</evidence>
<comment type="subcellular location">
    <subcellularLocation>
        <location evidence="1">Endomembrane system</location>
        <topology evidence="1">Multi-pass membrane protein</topology>
    </subcellularLocation>
    <subcellularLocation>
        <location evidence="9">Golgi apparatus membrane</location>
        <topology evidence="9">Multi-pass membrane protein</topology>
    </subcellularLocation>
</comment>
<comment type="function">
    <text evidence="8">Involved in the fatty acid remodeling steps of GPI-anchor maturation where the unsaturated acyl chain at sn-2 of inositol phosphate is replaced by a saturated stearoyl chain. May catalyze the first step of the fatty acid remodeling, by removing the unsaturated acyl chain at sn-2 of inositol phosphate, generating a lyso-GPI intermediate. The fatty acid remodeling steps is critical for the integration of GPI-APs into lipid rafts.</text>
</comment>
<feature type="transmembrane region" description="Helical" evidence="9">
    <location>
        <begin position="313"/>
        <end position="332"/>
    </location>
</feature>
<dbReference type="PANTHER" id="PTHR13148">
    <property type="entry name" value="PER1-RELATED"/>
    <property type="match status" value="1"/>
</dbReference>
<organism evidence="11 12">
    <name type="scientific">Cyprinus carpio</name>
    <name type="common">Common carp</name>
    <dbReference type="NCBI Taxonomy" id="7962"/>
    <lineage>
        <taxon>Eukaryota</taxon>
        <taxon>Metazoa</taxon>
        <taxon>Chordata</taxon>
        <taxon>Craniata</taxon>
        <taxon>Vertebrata</taxon>
        <taxon>Euteleostomi</taxon>
        <taxon>Actinopterygii</taxon>
        <taxon>Neopterygii</taxon>
        <taxon>Teleostei</taxon>
        <taxon>Ostariophysi</taxon>
        <taxon>Cypriniformes</taxon>
        <taxon>Cyprinidae</taxon>
        <taxon>Cyprininae</taxon>
        <taxon>Cyprinus</taxon>
    </lineage>
</organism>
<keyword evidence="6 9" id="KW-1133">Transmembrane helix</keyword>
<evidence type="ECO:0000313" key="11">
    <source>
        <dbReference type="Ensembl" id="ENSCCRP00010062649.1"/>
    </source>
</evidence>
<feature type="transmembrane region" description="Helical" evidence="9">
    <location>
        <begin position="280"/>
        <end position="301"/>
    </location>
</feature>
<keyword evidence="4 9" id="KW-0812">Transmembrane</keyword>
<evidence type="ECO:0000256" key="7">
    <source>
        <dbReference type="ARBA" id="ARBA00023136"/>
    </source>
</evidence>
<protein>
    <recommendedName>
        <fullName evidence="9">Post-GPI attachment to proteins factor 3</fullName>
    </recommendedName>
</protein>
<feature type="compositionally biased region" description="Basic and acidic residues" evidence="10">
    <location>
        <begin position="133"/>
        <end position="147"/>
    </location>
</feature>
<keyword evidence="7 9" id="KW-0472">Membrane</keyword>
<evidence type="ECO:0000256" key="4">
    <source>
        <dbReference type="ARBA" id="ARBA00022692"/>
    </source>
</evidence>
<dbReference type="GO" id="GO:0005789">
    <property type="term" value="C:endoplasmic reticulum membrane"/>
    <property type="evidence" value="ECO:0007669"/>
    <property type="project" value="TreeGrafter"/>
</dbReference>
<dbReference type="Ensembl" id="ENSCCRT00015063556.1">
    <property type="protein sequence ID" value="ENSCCRP00015061542.1"/>
    <property type="gene ID" value="ENSCCRG00015025138.1"/>
</dbReference>
<dbReference type="Ensembl" id="ENSCCRT00010068742.1">
    <property type="protein sequence ID" value="ENSCCRP00010062649.1"/>
    <property type="gene ID" value="ENSCCRG00010026594.1"/>
</dbReference>
<comment type="similarity">
    <text evidence="2 9">Belongs to the PGAP3 family.</text>
</comment>
<evidence type="ECO:0000256" key="1">
    <source>
        <dbReference type="ARBA" id="ARBA00004127"/>
    </source>
</evidence>
<dbReference type="Proteomes" id="UP000694700">
    <property type="component" value="Unplaced"/>
</dbReference>
<keyword evidence="9" id="KW-0333">Golgi apparatus</keyword>
<dbReference type="Pfam" id="PF04080">
    <property type="entry name" value="Per1"/>
    <property type="match status" value="1"/>
</dbReference>
<keyword evidence="3 9" id="KW-0337">GPI-anchor biosynthesis</keyword>
<sequence>MSRCVALQTHLASVVEALVHAAIAEMCKLMQEETLSFLSGDVSRDHCESEAVESRMKMEKEERMKQFASVMEVLGNEALGKIIKLVDETKFLLDLECKTFSGKRAKRPGSILNILSVGGLEEEHSYDGSARSLETRTRNESDEAVEERPESPLTLAVTIKNEFGKVDLKSITTGWTCRDDCRYQCMWTTVGLYQAEGYSIPQFHGKWPFARFLCFEEPASALASLLNGLACLLMLLRYRSAVPRQSPMYHTITAFSLISLNAWFWSTVFHTRDTYLTEKMDYFCASAVILYSIYLCCVRTLGLRRPAISSMVGALLILAFTSHVSYLTFVSFDYGYNMAANATIGMINLLWWLCWCWLNRRILPYWWKCGMVVLLLHGLALLELLDFPPLFWVLDAHAVWHLSTVPVHFLFYSFLIDDSLHLLNTEKPGVKLD</sequence>
<dbReference type="InterPro" id="IPR007217">
    <property type="entry name" value="Per1-like"/>
</dbReference>
<accession>A0A8C0Y3U0</accession>
<dbReference type="AlphaFoldDB" id="A0A8C0Y3U0"/>
<dbReference type="GO" id="GO:0016788">
    <property type="term" value="F:hydrolase activity, acting on ester bonds"/>
    <property type="evidence" value="ECO:0007669"/>
    <property type="project" value="TreeGrafter"/>
</dbReference>
<gene>
    <name evidence="11" type="primary">LOC109102099</name>
</gene>
<keyword evidence="5" id="KW-0732">Signal</keyword>
<evidence type="ECO:0000256" key="2">
    <source>
        <dbReference type="ARBA" id="ARBA00006387"/>
    </source>
</evidence>
<feature type="transmembrane region" description="Helical" evidence="9">
    <location>
        <begin position="338"/>
        <end position="358"/>
    </location>
</feature>
<evidence type="ECO:0000256" key="3">
    <source>
        <dbReference type="ARBA" id="ARBA00022502"/>
    </source>
</evidence>
<dbReference type="PANTHER" id="PTHR13148:SF0">
    <property type="entry name" value="POST-GPI ATTACHMENT TO PROTEINS FACTOR 3"/>
    <property type="match status" value="1"/>
</dbReference>
<feature type="transmembrane region" description="Helical" evidence="9">
    <location>
        <begin position="365"/>
        <end position="385"/>
    </location>
</feature>
<evidence type="ECO:0000313" key="12">
    <source>
        <dbReference type="Proteomes" id="UP000694427"/>
    </source>
</evidence>
<dbReference type="GO" id="GO:0006506">
    <property type="term" value="P:GPI anchor biosynthetic process"/>
    <property type="evidence" value="ECO:0007669"/>
    <property type="project" value="UniProtKB-KW"/>
</dbReference>
<feature type="transmembrane region" description="Helical" evidence="9">
    <location>
        <begin position="219"/>
        <end position="236"/>
    </location>
</feature>
<comment type="function">
    <text evidence="9">Involved in the lipid remodeling steps of GPI-anchor maturation.</text>
</comment>
<evidence type="ECO:0000256" key="8">
    <source>
        <dbReference type="ARBA" id="ARBA00093305"/>
    </source>
</evidence>
<dbReference type="Proteomes" id="UP000694427">
    <property type="component" value="Unplaced"/>
</dbReference>
<proteinExistence type="inferred from homology"/>
<reference evidence="11" key="1">
    <citation type="submission" date="2025-05" db="UniProtKB">
        <authorList>
            <consortium name="Ensembl"/>
        </authorList>
    </citation>
    <scope>IDENTIFICATION</scope>
</reference>